<name>A0A0X3APB6_9FLAO</name>
<organism evidence="1 2">
    <name type="scientific">Apibacter mensalis</name>
    <dbReference type="NCBI Taxonomy" id="1586267"/>
    <lineage>
        <taxon>Bacteria</taxon>
        <taxon>Pseudomonadati</taxon>
        <taxon>Bacteroidota</taxon>
        <taxon>Flavobacteriia</taxon>
        <taxon>Flavobacteriales</taxon>
        <taxon>Weeksellaceae</taxon>
        <taxon>Apibacter</taxon>
    </lineage>
</organism>
<evidence type="ECO:0000313" key="2">
    <source>
        <dbReference type="Proteomes" id="UP000182761"/>
    </source>
</evidence>
<accession>A0A0X3APB6</accession>
<gene>
    <name evidence="1" type="ORF">Ga0061079_10412</name>
</gene>
<reference evidence="1 2" key="1">
    <citation type="submission" date="2016-01" db="EMBL/GenBank/DDBJ databases">
        <authorList>
            <person name="McClelland M."/>
            <person name="Jain A."/>
            <person name="Saraogi P."/>
            <person name="Mendelson R."/>
            <person name="Westerman R."/>
            <person name="SanMiguel P."/>
            <person name="Csonka L."/>
        </authorList>
    </citation>
    <scope>NUCLEOTIDE SEQUENCE [LARGE SCALE GENOMIC DNA]</scope>
    <source>
        <strain evidence="1 2">R-53146</strain>
    </source>
</reference>
<dbReference type="AlphaFoldDB" id="A0A0X3APB6"/>
<protein>
    <submittedName>
        <fullName evidence="1">Uncharacterized protein</fullName>
    </submittedName>
</protein>
<dbReference type="EMBL" id="FCOR01000004">
    <property type="protein sequence ID" value="CVK15895.1"/>
    <property type="molecule type" value="Genomic_DNA"/>
</dbReference>
<keyword evidence="2" id="KW-1185">Reference proteome</keyword>
<sequence length="162" mass="18773">MNVKRIIYFLIIVITCLACKSQQPLSANNNKLCKVEYSNYGGIHGWEESLSITEENISYNSISRRTNKSEKELEKTSENVWRKLESSLDIHLLERIKSGESTLLYDGKDTKFKIVLCSGKEFSFINSQDSDEYQKMNEFFSTILDCRTKIISKINNNDKINH</sequence>
<evidence type="ECO:0000313" key="1">
    <source>
        <dbReference type="EMBL" id="CVK15895.1"/>
    </source>
</evidence>
<dbReference type="STRING" id="1586267.GCA_001418685_00729"/>
<proteinExistence type="predicted"/>
<dbReference type="Proteomes" id="UP000182761">
    <property type="component" value="Unassembled WGS sequence"/>
</dbReference>